<keyword evidence="2" id="KW-1185">Reference proteome</keyword>
<dbReference type="Proteomes" id="UP000054549">
    <property type="component" value="Unassembled WGS sequence"/>
</dbReference>
<dbReference type="EMBL" id="KN818480">
    <property type="protein sequence ID" value="KIL55719.1"/>
    <property type="molecule type" value="Genomic_DNA"/>
</dbReference>
<name>A0A0C2SNZ9_AMAMK</name>
<proteinExistence type="predicted"/>
<dbReference type="InParanoid" id="A0A0C2SNZ9"/>
<reference evidence="1 2" key="1">
    <citation type="submission" date="2014-04" db="EMBL/GenBank/DDBJ databases">
        <title>Evolutionary Origins and Diversification of the Mycorrhizal Mutualists.</title>
        <authorList>
            <consortium name="DOE Joint Genome Institute"/>
            <consortium name="Mycorrhizal Genomics Consortium"/>
            <person name="Kohler A."/>
            <person name="Kuo A."/>
            <person name="Nagy L.G."/>
            <person name="Floudas D."/>
            <person name="Copeland A."/>
            <person name="Barry K.W."/>
            <person name="Cichocki N."/>
            <person name="Veneault-Fourrey C."/>
            <person name="LaButti K."/>
            <person name="Lindquist E.A."/>
            <person name="Lipzen A."/>
            <person name="Lundell T."/>
            <person name="Morin E."/>
            <person name="Murat C."/>
            <person name="Riley R."/>
            <person name="Ohm R."/>
            <person name="Sun H."/>
            <person name="Tunlid A."/>
            <person name="Henrissat B."/>
            <person name="Grigoriev I.V."/>
            <person name="Hibbett D.S."/>
            <person name="Martin F."/>
        </authorList>
    </citation>
    <scope>NUCLEOTIDE SEQUENCE [LARGE SCALE GENOMIC DNA]</scope>
    <source>
        <strain evidence="1 2">Koide BX008</strain>
    </source>
</reference>
<accession>A0A0C2SNZ9</accession>
<dbReference type="OrthoDB" id="3222645at2759"/>
<gene>
    <name evidence="1" type="ORF">M378DRAFT_570266</name>
</gene>
<protein>
    <submittedName>
        <fullName evidence="1">Uncharacterized protein</fullName>
    </submittedName>
</protein>
<evidence type="ECO:0000313" key="2">
    <source>
        <dbReference type="Proteomes" id="UP000054549"/>
    </source>
</evidence>
<sequence length="237" mass="26032">MADSLSYRKELDDVLNGLSGYIGSSLCNDLRRKSNNLNINMGLLITRVALQSRLVNACSYIINNGIPPSDETLSRTHGDMVRVGQANADAWKAQPHTYITTSLSESLEINRKYLVGIVLKLITAVGGSLESEGGLPPQYKEVFEEIVEASLALHKVINEDTASGMELVTYTIPYDAEFDLSQMEDTEGEESETGSGRVICTMETCLQCRKREERGSGEEWDVAVKAKVVLASTLEAY</sequence>
<evidence type="ECO:0000313" key="1">
    <source>
        <dbReference type="EMBL" id="KIL55719.1"/>
    </source>
</evidence>
<dbReference type="HOGENOM" id="CLU_1170408_0_0_1"/>
<organism evidence="1 2">
    <name type="scientific">Amanita muscaria (strain Koide BX008)</name>
    <dbReference type="NCBI Taxonomy" id="946122"/>
    <lineage>
        <taxon>Eukaryota</taxon>
        <taxon>Fungi</taxon>
        <taxon>Dikarya</taxon>
        <taxon>Basidiomycota</taxon>
        <taxon>Agaricomycotina</taxon>
        <taxon>Agaricomycetes</taxon>
        <taxon>Agaricomycetidae</taxon>
        <taxon>Agaricales</taxon>
        <taxon>Pluteineae</taxon>
        <taxon>Amanitaceae</taxon>
        <taxon>Amanita</taxon>
    </lineage>
</organism>
<dbReference type="AlphaFoldDB" id="A0A0C2SNZ9"/>